<evidence type="ECO:0000313" key="2">
    <source>
        <dbReference type="Proteomes" id="UP000276133"/>
    </source>
</evidence>
<keyword evidence="2" id="KW-1185">Reference proteome</keyword>
<reference evidence="1 2" key="1">
    <citation type="journal article" date="2018" name="Sci. Rep.">
        <title>Genomic signatures of local adaptation to the degree of environmental predictability in rotifers.</title>
        <authorList>
            <person name="Franch-Gras L."/>
            <person name="Hahn C."/>
            <person name="Garcia-Roger E.M."/>
            <person name="Carmona M.J."/>
            <person name="Serra M."/>
            <person name="Gomez A."/>
        </authorList>
    </citation>
    <scope>NUCLEOTIDE SEQUENCE [LARGE SCALE GENOMIC DNA]</scope>
    <source>
        <strain evidence="1">HYR1</strain>
    </source>
</reference>
<sequence>MNRKTETYLVSFCFIIKLRTDKQINRKVYKNRVRFPVVSKVKQFRVKQAFVENQITYTFSAHTEKVLFLMRGKRIIFQYAEKKKQNYAQVTILFS</sequence>
<organism evidence="1 2">
    <name type="scientific">Brachionus plicatilis</name>
    <name type="common">Marine rotifer</name>
    <name type="synonym">Brachionus muelleri</name>
    <dbReference type="NCBI Taxonomy" id="10195"/>
    <lineage>
        <taxon>Eukaryota</taxon>
        <taxon>Metazoa</taxon>
        <taxon>Spiralia</taxon>
        <taxon>Gnathifera</taxon>
        <taxon>Rotifera</taxon>
        <taxon>Eurotatoria</taxon>
        <taxon>Monogononta</taxon>
        <taxon>Pseudotrocha</taxon>
        <taxon>Ploima</taxon>
        <taxon>Brachionidae</taxon>
        <taxon>Brachionus</taxon>
    </lineage>
</organism>
<dbReference type="AlphaFoldDB" id="A0A3M7RUV7"/>
<comment type="caution">
    <text evidence="1">The sequence shown here is derived from an EMBL/GenBank/DDBJ whole genome shotgun (WGS) entry which is preliminary data.</text>
</comment>
<accession>A0A3M7RUV7</accession>
<proteinExistence type="predicted"/>
<protein>
    <submittedName>
        <fullName evidence="1">Uncharacterized protein</fullName>
    </submittedName>
</protein>
<gene>
    <name evidence="1" type="ORF">BpHYR1_021661</name>
</gene>
<evidence type="ECO:0000313" key="1">
    <source>
        <dbReference type="EMBL" id="RNA27220.1"/>
    </source>
</evidence>
<dbReference type="Proteomes" id="UP000276133">
    <property type="component" value="Unassembled WGS sequence"/>
</dbReference>
<dbReference type="EMBL" id="REGN01002578">
    <property type="protein sequence ID" value="RNA27220.1"/>
    <property type="molecule type" value="Genomic_DNA"/>
</dbReference>
<name>A0A3M7RUV7_BRAPC</name>